<sequence>MSKYKKKLKAFLEGLEMQDIDSLLEKDASAFKFLGEVMAVRVKIKQESFDKVYSVGIDPITEGTSFGTCNCGITCVNKSNCRWRS</sequence>
<protein>
    <submittedName>
        <fullName evidence="1">Uncharacterized protein</fullName>
    </submittedName>
</protein>
<dbReference type="EMBL" id="KT962245">
    <property type="protein sequence ID" value="ALO80114.1"/>
    <property type="molecule type" value="Genomic_RNA"/>
</dbReference>
<dbReference type="Proteomes" id="UP000229115">
    <property type="component" value="Segment"/>
</dbReference>
<gene>
    <name evidence="1" type="ORF">Phi4113_105</name>
</gene>
<evidence type="ECO:0000313" key="1">
    <source>
        <dbReference type="EMBL" id="ALO80114.1"/>
    </source>
</evidence>
<evidence type="ECO:0000313" key="2">
    <source>
        <dbReference type="Proteomes" id="UP000229115"/>
    </source>
</evidence>
<accession>A0A0S2MW67</accession>
<reference evidence="1 2" key="1">
    <citation type="submission" date="2015-10" db="EMBL/GenBank/DDBJ databases">
        <title>Large-scale maps of variable infection efficiencies in aquatic Bacteriodetes phage-host model systems.</title>
        <authorList>
            <person name="Holmfeldt K."/>
            <person name="Solonenko N."/>
            <person name="Howard-Varona C."/>
            <person name="Moreno M."/>
            <person name="Malmstrom R.R."/>
            <person name="Blow M.J."/>
            <person name="Sullivan M.B."/>
        </authorList>
    </citation>
    <scope>NUCLEOTIDE SEQUENCE [LARGE SCALE GENOMIC DNA]</scope>
</reference>
<organism evidence="1 2">
    <name type="scientific">Cellulophaga phage phi4:1_13</name>
    <dbReference type="NCBI Taxonomy" id="1747284"/>
    <lineage>
        <taxon>Viruses</taxon>
        <taxon>Duplodnaviria</taxon>
        <taxon>Heunggongvirae</taxon>
        <taxon>Uroviricota</taxon>
        <taxon>Caudoviricetes</taxon>
        <taxon>Lightbulbvirus</taxon>
        <taxon>Lightbulbvirus Cba41</taxon>
    </lineage>
</organism>
<proteinExistence type="predicted"/>
<name>A0A0S2MW67_9CAUD</name>